<dbReference type="GO" id="GO:0035091">
    <property type="term" value="F:phosphatidylinositol binding"/>
    <property type="evidence" value="ECO:0007669"/>
    <property type="project" value="TreeGrafter"/>
</dbReference>
<dbReference type="InterPro" id="IPR019377">
    <property type="entry name" value="NADH_UbQ_OxRdtase_su10"/>
</dbReference>
<sequence>MAAAATAEVPAEQPGRGFMSAIKRRREQDRKEWAAYWEVQGKEAENSYMGTWRYHIGRFGDWPATWFRENIVEPLHDKHKMPYYHRKISRVHEVDQCGVNDRVCLYEAEEQFRLDKLVDHYIRDILFNRFTKCVRFNGHDNLYRCAKQVDDFENADLNFFIKYGELGSEQTLPACYMKQKHRLIWERRHPEIMEERKRAYEEHMENLRNGKFNMHFWRKDYTYRHKRNNNPGQFFGPYWDNNKLPSEGDTDISRDWRYYRKLEDDPNFDTFNYPKEWNEMAKTLKEVKEQHKQKMSDNGNGSANNGNGSANNGNGGANNGNGSANNGNGSANNGNGVKESNSEGMIIKEYRVILPMTVEEYQIGQLFSVAEASRQETGGGEGVQVLRNEPFEGESLFHGEFTSGQYTHKIYHFDSKVPSILRAILPKGSLTIHEHAWNAYPYCKTELTNPDYMKDNFFIRIETIHLNDRGANENALRLPSDVLNKRELVIIDIANDREYLNASDICNETRPSTFRSERTGRGPLLQSWQDNCEPVMCAYKLVTINFKWFGFQKLVESFVQKQYPRLFCKFHRELFCWMDRWYGLTLMEIRIIEQETQRELDEMRACGNPRGMIA</sequence>
<dbReference type="InterPro" id="IPR055261">
    <property type="entry name" value="PI_transfer_N"/>
</dbReference>
<feature type="compositionally biased region" description="Low complexity" evidence="1">
    <location>
        <begin position="320"/>
        <end position="336"/>
    </location>
</feature>
<dbReference type="FunFam" id="3.30.530.20:FF:000025">
    <property type="entry name" value="Phosphatidylinositol transfer protein beta"/>
    <property type="match status" value="1"/>
</dbReference>
<organism evidence="3 4">
    <name type="scientific">Globodera pallida</name>
    <name type="common">Potato cyst nematode worm</name>
    <name type="synonym">Heterodera pallida</name>
    <dbReference type="NCBI Taxonomy" id="36090"/>
    <lineage>
        <taxon>Eukaryota</taxon>
        <taxon>Metazoa</taxon>
        <taxon>Ecdysozoa</taxon>
        <taxon>Nematoda</taxon>
        <taxon>Chromadorea</taxon>
        <taxon>Rhabditida</taxon>
        <taxon>Tylenchina</taxon>
        <taxon>Tylenchomorpha</taxon>
        <taxon>Tylenchoidea</taxon>
        <taxon>Heteroderidae</taxon>
        <taxon>Heteroderinae</taxon>
        <taxon>Globodera</taxon>
    </lineage>
</organism>
<dbReference type="PANTHER" id="PTHR10658:SF11">
    <property type="entry name" value="VIBRATOR, ISOFORM B"/>
    <property type="match status" value="1"/>
</dbReference>
<dbReference type="PRINTS" id="PR00391">
    <property type="entry name" value="PITRANSFER"/>
</dbReference>
<dbReference type="GO" id="GO:0008525">
    <property type="term" value="F:phosphatidylcholine transporter activity"/>
    <property type="evidence" value="ECO:0007669"/>
    <property type="project" value="TreeGrafter"/>
</dbReference>
<dbReference type="GO" id="GO:0008526">
    <property type="term" value="F:phosphatidylinositol transfer activity"/>
    <property type="evidence" value="ECO:0007669"/>
    <property type="project" value="TreeGrafter"/>
</dbReference>
<evidence type="ECO:0000256" key="1">
    <source>
        <dbReference type="SAM" id="MobiDB-lite"/>
    </source>
</evidence>
<dbReference type="Proteomes" id="UP000050741">
    <property type="component" value="Unassembled WGS sequence"/>
</dbReference>
<accession>A0A183BS64</accession>
<dbReference type="WBParaSite" id="GPLIN_000345000">
    <property type="protein sequence ID" value="GPLIN_000345000"/>
    <property type="gene ID" value="GPLIN_000345000"/>
</dbReference>
<reference evidence="3" key="2">
    <citation type="submission" date="2014-05" db="EMBL/GenBank/DDBJ databases">
        <title>The genome and life-stage specific transcriptomes of Globodera pallida elucidate key aspects of plant parasitism by a cyst nematode.</title>
        <authorList>
            <person name="Cotton J.A."/>
            <person name="Lilley C.J."/>
            <person name="Jones L.M."/>
            <person name="Kikuchi T."/>
            <person name="Reid A.J."/>
            <person name="Thorpe P."/>
            <person name="Tsai I.J."/>
            <person name="Beasley H."/>
            <person name="Blok V."/>
            <person name="Cock P.J.A."/>
            <person name="Van den Akker S.E."/>
            <person name="Holroyd N."/>
            <person name="Hunt M."/>
            <person name="Mantelin S."/>
            <person name="Naghra H."/>
            <person name="Pain A."/>
            <person name="Palomares-Rius J.E."/>
            <person name="Zarowiecki M."/>
            <person name="Berriman M."/>
            <person name="Jones J.T."/>
            <person name="Urwin P.E."/>
        </authorList>
    </citation>
    <scope>NUCLEOTIDE SEQUENCE [LARGE SCALE GENOMIC DNA]</scope>
    <source>
        <strain evidence="3">Lindley</strain>
    </source>
</reference>
<dbReference type="AlphaFoldDB" id="A0A183BS64"/>
<feature type="compositionally biased region" description="Low complexity" evidence="1">
    <location>
        <begin position="298"/>
        <end position="312"/>
    </location>
</feature>
<dbReference type="InterPro" id="IPR023393">
    <property type="entry name" value="START-like_dom_sf"/>
</dbReference>
<dbReference type="SUPFAM" id="SSF55961">
    <property type="entry name" value="Bet v1-like"/>
    <property type="match status" value="1"/>
</dbReference>
<proteinExistence type="predicted"/>
<dbReference type="GO" id="GO:0005737">
    <property type="term" value="C:cytoplasm"/>
    <property type="evidence" value="ECO:0007669"/>
    <property type="project" value="TreeGrafter"/>
</dbReference>
<dbReference type="GO" id="GO:0031210">
    <property type="term" value="F:phosphatidylcholine binding"/>
    <property type="evidence" value="ECO:0007669"/>
    <property type="project" value="TreeGrafter"/>
</dbReference>
<name>A0A183BS64_GLOPA</name>
<dbReference type="Pfam" id="PF10249">
    <property type="entry name" value="NDUFB10"/>
    <property type="match status" value="1"/>
</dbReference>
<dbReference type="InterPro" id="IPR001666">
    <property type="entry name" value="PI_transfer"/>
</dbReference>
<keyword evidence="3" id="KW-1185">Reference proteome</keyword>
<dbReference type="Pfam" id="PF02121">
    <property type="entry name" value="IP_trans"/>
    <property type="match status" value="1"/>
</dbReference>
<dbReference type="Gene3D" id="3.30.530.20">
    <property type="match status" value="1"/>
</dbReference>
<reference evidence="4" key="3">
    <citation type="submission" date="2016-06" db="UniProtKB">
        <authorList>
            <consortium name="WormBaseParasite"/>
        </authorList>
    </citation>
    <scope>IDENTIFICATION</scope>
</reference>
<feature type="domain" description="Phosphatidylinositol transfer protein N-terminal" evidence="2">
    <location>
        <begin position="345"/>
        <end position="597"/>
    </location>
</feature>
<evidence type="ECO:0000313" key="3">
    <source>
        <dbReference type="Proteomes" id="UP000050741"/>
    </source>
</evidence>
<dbReference type="PANTHER" id="PTHR10658">
    <property type="entry name" value="PHOSPHATIDYLINOSITOL TRANSFER PROTEIN"/>
    <property type="match status" value="1"/>
</dbReference>
<evidence type="ECO:0000259" key="2">
    <source>
        <dbReference type="Pfam" id="PF02121"/>
    </source>
</evidence>
<feature type="region of interest" description="Disordered" evidence="1">
    <location>
        <begin position="287"/>
        <end position="340"/>
    </location>
</feature>
<evidence type="ECO:0000313" key="4">
    <source>
        <dbReference type="WBParaSite" id="GPLIN_000345000"/>
    </source>
</evidence>
<protein>
    <submittedName>
        <fullName evidence="4">Phosphatidylinositol transfer protein</fullName>
    </submittedName>
</protein>
<reference evidence="3" key="1">
    <citation type="submission" date="2013-12" db="EMBL/GenBank/DDBJ databases">
        <authorList>
            <person name="Aslett M."/>
        </authorList>
    </citation>
    <scope>NUCLEOTIDE SEQUENCE [LARGE SCALE GENOMIC DNA]</scope>
    <source>
        <strain evidence="3">Lindley</strain>
    </source>
</reference>